<dbReference type="Proteomes" id="UP001235303">
    <property type="component" value="Unassembled WGS sequence"/>
</dbReference>
<accession>A0ABT7AM46</accession>
<gene>
    <name evidence="1" type="ORF">PMG71_00725</name>
</gene>
<comment type="caution">
    <text evidence="1">The sequence shown here is derived from an EMBL/GenBank/DDBJ whole genome shotgun (WGS) entry which is preliminary data.</text>
</comment>
<organism evidence="1 2">
    <name type="scientific">Roseofilum acuticapitatum BLCC-M154</name>
    <dbReference type="NCBI Taxonomy" id="3022444"/>
    <lineage>
        <taxon>Bacteria</taxon>
        <taxon>Bacillati</taxon>
        <taxon>Cyanobacteriota</taxon>
        <taxon>Cyanophyceae</taxon>
        <taxon>Desertifilales</taxon>
        <taxon>Desertifilaceae</taxon>
        <taxon>Roseofilum</taxon>
        <taxon>Roseofilum acuticapitatum</taxon>
    </lineage>
</organism>
<sequence length="196" mass="22072">MVKLRSPLSHVLGYTLTLMMFWGDTPPAQGQYQYQNPGVPLPSIVPLDTALLEEVEQSKIIKPGTGAVVTENTIEEGRLTLPSLWWAGEQYGKDLLVTWLAYPNEGYPYPGRVHLVVNRQAWRETCYLNQYEFLTKMGAIASDYGYNTRLFNRQGEILATYTCTFVTIDGREKPQLCNVQGLIITQGVHQNCVVSP</sequence>
<dbReference type="RefSeq" id="WP_283751713.1">
    <property type="nucleotide sequence ID" value="NZ_JAQOSP010000005.1"/>
</dbReference>
<protein>
    <submittedName>
        <fullName evidence="1">Uncharacterized protein</fullName>
    </submittedName>
</protein>
<evidence type="ECO:0000313" key="1">
    <source>
        <dbReference type="EMBL" id="MDJ1167945.1"/>
    </source>
</evidence>
<name>A0ABT7AM46_9CYAN</name>
<evidence type="ECO:0000313" key="2">
    <source>
        <dbReference type="Proteomes" id="UP001235303"/>
    </source>
</evidence>
<dbReference type="EMBL" id="JAQOSP010000005">
    <property type="protein sequence ID" value="MDJ1167945.1"/>
    <property type="molecule type" value="Genomic_DNA"/>
</dbReference>
<keyword evidence="2" id="KW-1185">Reference proteome</keyword>
<reference evidence="1 2" key="1">
    <citation type="submission" date="2023-01" db="EMBL/GenBank/DDBJ databases">
        <title>Novel diversity within Roseofilum (Cyanobacteria; Desertifilaceae) from marine benthic mats with descriptions of four novel species.</title>
        <authorList>
            <person name="Wang Y."/>
            <person name="Berthold D.E."/>
            <person name="Hu J."/>
            <person name="Lefler F.W."/>
            <person name="Laughinghouse H.D. IV."/>
        </authorList>
    </citation>
    <scope>NUCLEOTIDE SEQUENCE [LARGE SCALE GENOMIC DNA]</scope>
    <source>
        <strain evidence="1 2">BLCC-M154</strain>
    </source>
</reference>
<proteinExistence type="predicted"/>